<feature type="binding site" evidence="16">
    <location>
        <position position="38"/>
    </location>
    <ligand>
        <name>Zn(2+)</name>
        <dbReference type="ChEBI" id="CHEBI:29105"/>
    </ligand>
</feature>
<feature type="binding site" evidence="16">
    <location>
        <position position="69"/>
    </location>
    <ligand>
        <name>Zn(2+)</name>
        <dbReference type="ChEBI" id="CHEBI:29105"/>
    </ligand>
</feature>
<dbReference type="GO" id="GO:0006281">
    <property type="term" value="P:DNA repair"/>
    <property type="evidence" value="ECO:0007669"/>
    <property type="project" value="UniProtKB-KW"/>
</dbReference>
<keyword evidence="13" id="KW-0234">DNA repair</keyword>
<evidence type="ECO:0000256" key="5">
    <source>
        <dbReference type="ARBA" id="ARBA00022679"/>
    </source>
</evidence>
<dbReference type="PROSITE" id="PS01124">
    <property type="entry name" value="HTH_ARAC_FAMILY_2"/>
    <property type="match status" value="1"/>
</dbReference>
<dbReference type="SMART" id="SM00342">
    <property type="entry name" value="HTH_ARAC"/>
    <property type="match status" value="1"/>
</dbReference>
<dbReference type="Pfam" id="PF02805">
    <property type="entry name" value="Ada_Zn_binding"/>
    <property type="match status" value="1"/>
</dbReference>
<dbReference type="STRING" id="1177179.A11A3_10506"/>
<name>L0WBD4_9GAMM</name>
<keyword evidence="19" id="KW-1185">Reference proteome</keyword>
<keyword evidence="6 16" id="KW-0479">Metal-binding</keyword>
<evidence type="ECO:0000256" key="6">
    <source>
        <dbReference type="ARBA" id="ARBA00022723"/>
    </source>
</evidence>
<dbReference type="AlphaFoldDB" id="L0WBD4"/>
<dbReference type="PROSITE" id="PS00374">
    <property type="entry name" value="MGMT"/>
    <property type="match status" value="1"/>
</dbReference>
<dbReference type="InterPro" id="IPR036631">
    <property type="entry name" value="MGMT_N_sf"/>
</dbReference>
<evidence type="ECO:0000256" key="2">
    <source>
        <dbReference type="ARBA" id="ARBA00008711"/>
    </source>
</evidence>
<dbReference type="OrthoDB" id="9811249at2"/>
<evidence type="ECO:0000256" key="9">
    <source>
        <dbReference type="ARBA" id="ARBA00023015"/>
    </source>
</evidence>
<evidence type="ECO:0000256" key="16">
    <source>
        <dbReference type="PIRSR" id="PIRSR000409-3"/>
    </source>
</evidence>
<dbReference type="EMBL" id="AMRJ01000015">
    <property type="protein sequence ID" value="EKF74083.1"/>
    <property type="molecule type" value="Genomic_DNA"/>
</dbReference>
<keyword evidence="9" id="KW-0805">Transcription regulation</keyword>
<dbReference type="Pfam" id="PF01035">
    <property type="entry name" value="DNA_binding_1"/>
    <property type="match status" value="1"/>
</dbReference>
<dbReference type="RefSeq" id="WP_008929278.1">
    <property type="nucleotide sequence ID" value="NZ_AMRJ01000015.1"/>
</dbReference>
<dbReference type="InterPro" id="IPR014048">
    <property type="entry name" value="MethylDNA_cys_MeTrfase_DNA-bd"/>
</dbReference>
<dbReference type="InterPro" id="IPR036217">
    <property type="entry name" value="MethylDNA_cys_MeTrfase_DNAb"/>
</dbReference>
<dbReference type="InterPro" id="IPR016221">
    <property type="entry name" value="Bifunct_regulatory_prot_Ada"/>
</dbReference>
<comment type="cofactor">
    <cofactor evidence="16">
        <name>Zn(2+)</name>
        <dbReference type="ChEBI" id="CHEBI:29105"/>
    </cofactor>
    <text evidence="16">Binds 1 zinc ion per subunit.</text>
</comment>
<evidence type="ECO:0000256" key="12">
    <source>
        <dbReference type="ARBA" id="ARBA00023163"/>
    </source>
</evidence>
<evidence type="ECO:0000313" key="18">
    <source>
        <dbReference type="EMBL" id="EKF74083.1"/>
    </source>
</evidence>
<dbReference type="GO" id="GO:0003700">
    <property type="term" value="F:DNA-binding transcription factor activity"/>
    <property type="evidence" value="ECO:0007669"/>
    <property type="project" value="InterPro"/>
</dbReference>
<keyword evidence="4" id="KW-0489">Methyltransferase</keyword>
<dbReference type="Pfam" id="PF02870">
    <property type="entry name" value="Methyltransf_1N"/>
    <property type="match status" value="1"/>
</dbReference>
<gene>
    <name evidence="18" type="ORF">A11A3_10506</name>
</gene>
<dbReference type="Pfam" id="PF12833">
    <property type="entry name" value="HTH_18"/>
    <property type="match status" value="1"/>
</dbReference>
<sequence length="350" mass="38697">MNRDSAVIRDPRWQQIVDRDPRANGQFVYAVVTTGIYCLPSCPSRRARPENIRFYASADAAQQAGYRPCRRCRPDQPDALGERLTAICRQIEQAESMPTLETLARQAGLSRYHLQRQFKARLGLTPRQYGQALRDRRLREALQGGKSATRAIIDAGYSSTSHAHRHSEKVLGMRPSQYARGEAQTIYFAVAATSLGALLVAETRRGLCAISLGDEPAPLVEELQERFAGATLIGGDRDFEQRVAQVVALVEQPGLPLPLPLDIRGTVFQQRVWQALRDIPVGETVSYQALAERLGMPGGARAVARACASNTLALAIPCHRVIRTDGGLSGYRWGIERKQCLLDREKAVDP</sequence>
<dbReference type="eggNOG" id="COG0350">
    <property type="taxonomic scope" value="Bacteria"/>
</dbReference>
<comment type="similarity">
    <text evidence="2">Belongs to the MGMT family.</text>
</comment>
<dbReference type="GO" id="GO:0043565">
    <property type="term" value="F:sequence-specific DNA binding"/>
    <property type="evidence" value="ECO:0007669"/>
    <property type="project" value="InterPro"/>
</dbReference>
<dbReference type="InterPro" id="IPR009057">
    <property type="entry name" value="Homeodomain-like_sf"/>
</dbReference>
<dbReference type="InterPro" id="IPR036388">
    <property type="entry name" value="WH-like_DNA-bd_sf"/>
</dbReference>
<dbReference type="PATRIC" id="fig|1177179.3.peg.2091"/>
<evidence type="ECO:0000256" key="3">
    <source>
        <dbReference type="ARBA" id="ARBA00011918"/>
    </source>
</evidence>
<keyword evidence="7" id="KW-0227">DNA damage</keyword>
<dbReference type="Gene3D" id="1.10.10.60">
    <property type="entry name" value="Homeodomain-like"/>
    <property type="match status" value="1"/>
</dbReference>
<dbReference type="NCBIfam" id="TIGR00589">
    <property type="entry name" value="ogt"/>
    <property type="match status" value="1"/>
</dbReference>
<dbReference type="GO" id="GO:0003908">
    <property type="term" value="F:methylated-DNA-[protein]-cysteine S-methyltransferase activity"/>
    <property type="evidence" value="ECO:0007669"/>
    <property type="project" value="UniProtKB-EC"/>
</dbReference>
<proteinExistence type="inferred from homology"/>
<feature type="domain" description="HTH araC/xylS-type" evidence="17">
    <location>
        <begin position="81"/>
        <end position="181"/>
    </location>
</feature>
<dbReference type="CDD" id="cd06445">
    <property type="entry name" value="ATase"/>
    <property type="match status" value="1"/>
</dbReference>
<comment type="caution">
    <text evidence="18">The sequence shown here is derived from an EMBL/GenBank/DDBJ whole genome shotgun (WGS) entry which is preliminary data.</text>
</comment>
<dbReference type="InterPro" id="IPR008332">
    <property type="entry name" value="MethylG_MeTrfase_N"/>
</dbReference>
<organism evidence="18 19">
    <name type="scientific">Alcanivorax hongdengensis A-11-3</name>
    <dbReference type="NCBI Taxonomy" id="1177179"/>
    <lineage>
        <taxon>Bacteria</taxon>
        <taxon>Pseudomonadati</taxon>
        <taxon>Pseudomonadota</taxon>
        <taxon>Gammaproteobacteria</taxon>
        <taxon>Oceanospirillales</taxon>
        <taxon>Alcanivoracaceae</taxon>
        <taxon>Alcanivorax</taxon>
    </lineage>
</organism>
<keyword evidence="11" id="KW-0010">Activator</keyword>
<dbReference type="Gene3D" id="1.10.10.10">
    <property type="entry name" value="Winged helix-like DNA-binding domain superfamily/Winged helix DNA-binding domain"/>
    <property type="match status" value="1"/>
</dbReference>
<dbReference type="InterPro" id="IPR035451">
    <property type="entry name" value="Ada-like_dom_sf"/>
</dbReference>
<evidence type="ECO:0000256" key="14">
    <source>
        <dbReference type="ARBA" id="ARBA00049348"/>
    </source>
</evidence>
<dbReference type="InterPro" id="IPR001497">
    <property type="entry name" value="MethylDNA_cys_MeTrfase_AS"/>
</dbReference>
<dbReference type="InterPro" id="IPR018062">
    <property type="entry name" value="HTH_AraC-typ_CS"/>
</dbReference>
<dbReference type="GO" id="GO:0032259">
    <property type="term" value="P:methylation"/>
    <property type="evidence" value="ECO:0007669"/>
    <property type="project" value="UniProtKB-KW"/>
</dbReference>
<dbReference type="PROSITE" id="PS00041">
    <property type="entry name" value="HTH_ARAC_FAMILY_1"/>
    <property type="match status" value="1"/>
</dbReference>
<feature type="binding site" evidence="16">
    <location>
        <position position="72"/>
    </location>
    <ligand>
        <name>Zn(2+)</name>
        <dbReference type="ChEBI" id="CHEBI:29105"/>
    </ligand>
</feature>
<evidence type="ECO:0000256" key="8">
    <source>
        <dbReference type="ARBA" id="ARBA00022833"/>
    </source>
</evidence>
<dbReference type="Gene3D" id="3.30.160.70">
    <property type="entry name" value="Methylated DNA-protein cysteine methyltransferase domain"/>
    <property type="match status" value="1"/>
</dbReference>
<dbReference type="Proteomes" id="UP000010164">
    <property type="component" value="Unassembled WGS sequence"/>
</dbReference>
<dbReference type="SUPFAM" id="SSF46689">
    <property type="entry name" value="Homeodomain-like"/>
    <property type="match status" value="1"/>
</dbReference>
<reference evidence="18 19" key="1">
    <citation type="journal article" date="2012" name="J. Bacteriol.">
        <title>Genome Sequence of the Alkane-Degrading Bacterium Alcanivorax hongdengensis Type Strain A-11-3.</title>
        <authorList>
            <person name="Lai Q."/>
            <person name="Shao Z."/>
        </authorList>
    </citation>
    <scope>NUCLEOTIDE SEQUENCE [LARGE SCALE GENOMIC DNA]</scope>
    <source>
        <strain evidence="18 19">A-11-3</strain>
    </source>
</reference>
<evidence type="ECO:0000256" key="1">
    <source>
        <dbReference type="ARBA" id="ARBA00001286"/>
    </source>
</evidence>
<dbReference type="SUPFAM" id="SSF53155">
    <property type="entry name" value="Methylated DNA-protein cysteine methyltransferase domain"/>
    <property type="match status" value="1"/>
</dbReference>
<evidence type="ECO:0000256" key="11">
    <source>
        <dbReference type="ARBA" id="ARBA00023159"/>
    </source>
</evidence>
<dbReference type="FunFam" id="1.10.10.10:FF:000214">
    <property type="entry name" value="Methylated-DNA--protein-cysteine methyltransferase"/>
    <property type="match status" value="1"/>
</dbReference>
<dbReference type="NCBIfam" id="NF011964">
    <property type="entry name" value="PRK15435.1"/>
    <property type="match status" value="1"/>
</dbReference>
<keyword evidence="8 16" id="KW-0862">Zinc</keyword>
<keyword evidence="5" id="KW-0808">Transferase</keyword>
<dbReference type="EC" id="2.1.1.63" evidence="3"/>
<dbReference type="PANTHER" id="PTHR10815">
    <property type="entry name" value="METHYLATED-DNA--PROTEIN-CYSTEINE METHYLTRANSFERASE"/>
    <property type="match status" value="1"/>
</dbReference>
<evidence type="ECO:0000313" key="19">
    <source>
        <dbReference type="Proteomes" id="UP000010164"/>
    </source>
</evidence>
<evidence type="ECO:0000256" key="15">
    <source>
        <dbReference type="PIRSR" id="PIRSR000409-1"/>
    </source>
</evidence>
<comment type="catalytic activity">
    <reaction evidence="1">
        <text>a 4-O-methyl-thymidine in DNA + L-cysteinyl-[protein] = a thymidine in DNA + S-methyl-L-cysteinyl-[protein]</text>
        <dbReference type="Rhea" id="RHEA:53428"/>
        <dbReference type="Rhea" id="RHEA-COMP:10131"/>
        <dbReference type="Rhea" id="RHEA-COMP:10132"/>
        <dbReference type="Rhea" id="RHEA-COMP:13555"/>
        <dbReference type="Rhea" id="RHEA-COMP:13556"/>
        <dbReference type="ChEBI" id="CHEBI:29950"/>
        <dbReference type="ChEBI" id="CHEBI:82612"/>
        <dbReference type="ChEBI" id="CHEBI:137386"/>
        <dbReference type="ChEBI" id="CHEBI:137387"/>
        <dbReference type="EC" id="2.1.1.63"/>
    </reaction>
</comment>
<dbReference type="SUPFAM" id="SSF46767">
    <property type="entry name" value="Methylated DNA-protein cysteine methyltransferase, C-terminal domain"/>
    <property type="match status" value="1"/>
</dbReference>
<keyword evidence="12" id="KW-0804">Transcription</keyword>
<dbReference type="SUPFAM" id="SSF57884">
    <property type="entry name" value="Ada DNA repair protein, N-terminal domain (N-Ada 10)"/>
    <property type="match status" value="1"/>
</dbReference>
<keyword evidence="10" id="KW-0238">DNA-binding</keyword>
<feature type="binding site" evidence="16">
    <location>
        <position position="42"/>
    </location>
    <ligand>
        <name>Zn(2+)</name>
        <dbReference type="ChEBI" id="CHEBI:29105"/>
    </ligand>
</feature>
<feature type="active site" description="Nucleophile; methyl group acceptor from either O6-methylguanine or O4-methylthymine" evidence="15">
    <location>
        <position position="318"/>
    </location>
</feature>
<comment type="catalytic activity">
    <reaction evidence="14">
        <text>a 6-O-methyl-2'-deoxyguanosine in DNA + L-cysteinyl-[protein] = S-methyl-L-cysteinyl-[protein] + a 2'-deoxyguanosine in DNA</text>
        <dbReference type="Rhea" id="RHEA:24000"/>
        <dbReference type="Rhea" id="RHEA-COMP:10131"/>
        <dbReference type="Rhea" id="RHEA-COMP:10132"/>
        <dbReference type="Rhea" id="RHEA-COMP:11367"/>
        <dbReference type="Rhea" id="RHEA-COMP:11368"/>
        <dbReference type="ChEBI" id="CHEBI:29950"/>
        <dbReference type="ChEBI" id="CHEBI:82612"/>
        <dbReference type="ChEBI" id="CHEBI:85445"/>
        <dbReference type="ChEBI" id="CHEBI:85448"/>
        <dbReference type="EC" id="2.1.1.63"/>
    </reaction>
</comment>
<protein>
    <recommendedName>
        <fullName evidence="3">methylated-DNA--[protein]-cysteine S-methyltransferase</fullName>
        <ecNumber evidence="3">2.1.1.63</ecNumber>
    </recommendedName>
</protein>
<feature type="active site" description="Nucleophile; methyl group acceptor from methylphosphotriester" evidence="15">
    <location>
        <position position="38"/>
    </location>
</feature>
<dbReference type="InterPro" id="IPR004026">
    <property type="entry name" value="Ada_DNA_repair_Zn-bd"/>
</dbReference>
<dbReference type="Gene3D" id="3.40.10.10">
    <property type="entry name" value="DNA Methylphosphotriester Repair Domain"/>
    <property type="match status" value="1"/>
</dbReference>
<evidence type="ECO:0000256" key="7">
    <source>
        <dbReference type="ARBA" id="ARBA00022763"/>
    </source>
</evidence>
<dbReference type="eggNOG" id="COG2169">
    <property type="taxonomic scope" value="Bacteria"/>
</dbReference>
<evidence type="ECO:0000259" key="17">
    <source>
        <dbReference type="PROSITE" id="PS01124"/>
    </source>
</evidence>
<evidence type="ECO:0000256" key="4">
    <source>
        <dbReference type="ARBA" id="ARBA00022603"/>
    </source>
</evidence>
<dbReference type="InterPro" id="IPR018060">
    <property type="entry name" value="HTH_AraC"/>
</dbReference>
<accession>L0WBD4</accession>
<dbReference type="GO" id="GO:0008270">
    <property type="term" value="F:zinc ion binding"/>
    <property type="evidence" value="ECO:0007669"/>
    <property type="project" value="InterPro"/>
</dbReference>
<evidence type="ECO:0000256" key="13">
    <source>
        <dbReference type="ARBA" id="ARBA00023204"/>
    </source>
</evidence>
<dbReference type="PANTHER" id="PTHR10815:SF14">
    <property type="entry name" value="BIFUNCTIONAL TRANSCRIPTIONAL ACTIVATOR_DNA REPAIR ENZYME ADA"/>
    <property type="match status" value="1"/>
</dbReference>
<dbReference type="PIRSF" id="PIRSF000409">
    <property type="entry name" value="Ada"/>
    <property type="match status" value="1"/>
</dbReference>
<evidence type="ECO:0000256" key="10">
    <source>
        <dbReference type="ARBA" id="ARBA00023125"/>
    </source>
</evidence>